<protein>
    <submittedName>
        <fullName evidence="1">HPr kinase</fullName>
    </submittedName>
</protein>
<gene>
    <name evidence="1" type="ordered locus">AMEC673_13385</name>
</gene>
<name>A0AB33A1B0_ALTME</name>
<accession>A0AB33A1B0</accession>
<evidence type="ECO:0000313" key="2">
    <source>
        <dbReference type="Proteomes" id="UP000006296"/>
    </source>
</evidence>
<dbReference type="EMBL" id="CP003844">
    <property type="protein sequence ID" value="AFT75363.1"/>
    <property type="molecule type" value="Genomic_DNA"/>
</dbReference>
<keyword evidence="1" id="KW-0808">Transferase</keyword>
<reference evidence="2" key="1">
    <citation type="journal article" date="2012" name="Sci. Rep.">
        <title>Genomes of surface isolates of Alteromonas macleodii: the life of a widespread marine opportunistic copiotroph.</title>
        <authorList>
            <person name="Lopez-Perez M."/>
            <person name="Gonzaga A."/>
            <person name="Martin-Cuadrado A.B."/>
            <person name="Onyshchenko O."/>
            <person name="Ghavidel A."/>
            <person name="Ghai R."/>
            <person name="Rodriguez-Valera F."/>
        </authorList>
    </citation>
    <scope>NUCLEOTIDE SEQUENCE [LARGE SCALE GENOMIC DNA]</scope>
    <source>
        <strain evidence="2">English Channel 673</strain>
    </source>
</reference>
<dbReference type="KEGG" id="amg:AMEC673_13385"/>
<proteinExistence type="predicted"/>
<evidence type="ECO:0000313" key="1">
    <source>
        <dbReference type="EMBL" id="AFT75363.1"/>
    </source>
</evidence>
<dbReference type="AlphaFoldDB" id="A0AB33A1B0"/>
<dbReference type="Gene3D" id="3.40.50.300">
    <property type="entry name" value="P-loop containing nucleotide triphosphate hydrolases"/>
    <property type="match status" value="1"/>
</dbReference>
<dbReference type="GO" id="GO:0016301">
    <property type="term" value="F:kinase activity"/>
    <property type="evidence" value="ECO:0007669"/>
    <property type="project" value="UniProtKB-KW"/>
</dbReference>
<keyword evidence="1" id="KW-0418">Kinase</keyword>
<organism evidence="1 2">
    <name type="scientific">Alteromonas macleodii (strain English Channel 673)</name>
    <dbReference type="NCBI Taxonomy" id="1004788"/>
    <lineage>
        <taxon>Bacteria</taxon>
        <taxon>Pseudomonadati</taxon>
        <taxon>Pseudomonadota</taxon>
        <taxon>Gammaproteobacteria</taxon>
        <taxon>Alteromonadales</taxon>
        <taxon>Alteromonadaceae</taxon>
        <taxon>Alteromonas/Salinimonas group</taxon>
        <taxon>Alteromonas</taxon>
    </lineage>
</organism>
<sequence length="282" mass="31995">MIVDIGDFNFQFFNLPNYVKRELYKLYESEHRSEVNESIDFTIDLETSSFIRRFFRRQKIFMLDGQRIFNPVAYDKCLPSVEWAMNWCIGSYDHSKILIHASVVEKNGKAIIFPASQGSGKSTLSAYLGLKSWNLFSDEFAVIDIASGFVSPLFRPASLKNNSIDIIRSAFPNAMFSCVTKGTQKGDVAHVKTMNRLHFNSLQPAKIAGVVTPKYRKDSEVEILSLNMTQALSILIRNSFNYSILGDIAFKKLCTIASDAEAYAITYSDFDDIESTLHKIIR</sequence>
<dbReference type="InterPro" id="IPR027600">
    <property type="entry name" value="HprK-rel_A"/>
</dbReference>
<dbReference type="Proteomes" id="UP000006296">
    <property type="component" value="Chromosome"/>
</dbReference>
<dbReference type="RefSeq" id="WP_014977062.1">
    <property type="nucleotide sequence ID" value="NC_018678.1"/>
</dbReference>
<dbReference type="NCBIfam" id="TIGR04352">
    <property type="entry name" value="HprK_rel_A"/>
    <property type="match status" value="1"/>
</dbReference>
<dbReference type="InterPro" id="IPR027417">
    <property type="entry name" value="P-loop_NTPase"/>
</dbReference>
<dbReference type="SUPFAM" id="SSF53795">
    <property type="entry name" value="PEP carboxykinase-like"/>
    <property type="match status" value="1"/>
</dbReference>